<name>A0A4R4ELC3_9BACL</name>
<accession>A0A4R4ELC3</accession>
<dbReference type="AlphaFoldDB" id="A0A4R4ELC3"/>
<feature type="transmembrane region" description="Helical" evidence="1">
    <location>
        <begin position="78"/>
        <end position="96"/>
    </location>
</feature>
<keyword evidence="1" id="KW-0472">Membrane</keyword>
<keyword evidence="1" id="KW-0812">Transmembrane</keyword>
<keyword evidence="1" id="KW-1133">Transmembrane helix</keyword>
<evidence type="ECO:0000313" key="2">
    <source>
        <dbReference type="EMBL" id="TCZ79251.1"/>
    </source>
</evidence>
<reference evidence="2 3" key="1">
    <citation type="submission" date="2019-03" db="EMBL/GenBank/DDBJ databases">
        <authorList>
            <person name="Kim M.K.M."/>
        </authorList>
    </citation>
    <scope>NUCLEOTIDE SEQUENCE [LARGE SCALE GENOMIC DNA]</scope>
    <source>
        <strain evidence="2 3">18JY21-1</strain>
    </source>
</reference>
<evidence type="ECO:0000313" key="3">
    <source>
        <dbReference type="Proteomes" id="UP000295418"/>
    </source>
</evidence>
<sequence>MAGFGIYFIILLVTGTLLLAKTHIDLSVGDLIFQFIGIPPWSNGHELGLHYSVLLGILLVLLGIVGTVQLYKHRYPKILSRIIICGIIILYIFPFMTEKATFLLKHNSTGISSIDYS</sequence>
<evidence type="ECO:0000256" key="1">
    <source>
        <dbReference type="SAM" id="Phobius"/>
    </source>
</evidence>
<protein>
    <submittedName>
        <fullName evidence="2">Uncharacterized protein</fullName>
    </submittedName>
</protein>
<dbReference type="EMBL" id="SKFG01000003">
    <property type="protein sequence ID" value="TCZ79251.1"/>
    <property type="molecule type" value="Genomic_DNA"/>
</dbReference>
<dbReference type="Proteomes" id="UP000295418">
    <property type="component" value="Unassembled WGS sequence"/>
</dbReference>
<feature type="transmembrane region" description="Helical" evidence="1">
    <location>
        <begin position="49"/>
        <end position="71"/>
    </location>
</feature>
<organism evidence="2 3">
    <name type="scientific">Paenibacillus albiflavus</name>
    <dbReference type="NCBI Taxonomy" id="2545760"/>
    <lineage>
        <taxon>Bacteria</taxon>
        <taxon>Bacillati</taxon>
        <taxon>Bacillota</taxon>
        <taxon>Bacilli</taxon>
        <taxon>Bacillales</taxon>
        <taxon>Paenibacillaceae</taxon>
        <taxon>Paenibacillus</taxon>
    </lineage>
</organism>
<dbReference type="RefSeq" id="WP_132416908.1">
    <property type="nucleotide sequence ID" value="NZ_SKFG01000003.1"/>
</dbReference>
<dbReference type="OrthoDB" id="2654737at2"/>
<keyword evidence="3" id="KW-1185">Reference proteome</keyword>
<comment type="caution">
    <text evidence="2">The sequence shown here is derived from an EMBL/GenBank/DDBJ whole genome shotgun (WGS) entry which is preliminary data.</text>
</comment>
<proteinExistence type="predicted"/>
<gene>
    <name evidence="2" type="ORF">E0485_05105</name>
</gene>